<protein>
    <submittedName>
        <fullName evidence="2">Uncharacterized protein</fullName>
    </submittedName>
</protein>
<gene>
    <name evidence="2" type="ORF">LOAG_11734</name>
</gene>
<dbReference type="RefSeq" id="XP_003147300.1">
    <property type="nucleotide sequence ID" value="XM_003147252.1"/>
</dbReference>
<feature type="region of interest" description="Disordered" evidence="1">
    <location>
        <begin position="25"/>
        <end position="73"/>
    </location>
</feature>
<dbReference type="EMBL" id="JH712591">
    <property type="protein sequence ID" value="EFO16769.1"/>
    <property type="molecule type" value="Genomic_DNA"/>
</dbReference>
<dbReference type="CTD" id="9949192"/>
<accession>A0A1S0TNP7</accession>
<dbReference type="KEGG" id="loa:LOAG_11734"/>
<reference evidence="2" key="1">
    <citation type="submission" date="2012-04" db="EMBL/GenBank/DDBJ databases">
        <title>The Genome Sequence of Loa loa.</title>
        <authorList>
            <consortium name="The Broad Institute Genome Sequencing Platform"/>
            <consortium name="Broad Institute Genome Sequencing Center for Infectious Disease"/>
            <person name="Nutman T.B."/>
            <person name="Fink D.L."/>
            <person name="Russ C."/>
            <person name="Young S."/>
            <person name="Zeng Q."/>
            <person name="Gargeya S."/>
            <person name="Alvarado L."/>
            <person name="Berlin A."/>
            <person name="Chapman S.B."/>
            <person name="Chen Z."/>
            <person name="Freedman E."/>
            <person name="Gellesch M."/>
            <person name="Goldberg J."/>
            <person name="Griggs A."/>
            <person name="Gujja S."/>
            <person name="Heilman E.R."/>
            <person name="Heiman D."/>
            <person name="Howarth C."/>
            <person name="Mehta T."/>
            <person name="Neiman D."/>
            <person name="Pearson M."/>
            <person name="Roberts A."/>
            <person name="Saif S."/>
            <person name="Shea T."/>
            <person name="Shenoy N."/>
            <person name="Sisk P."/>
            <person name="Stolte C."/>
            <person name="Sykes S."/>
            <person name="White J."/>
            <person name="Yandava C."/>
            <person name="Haas B."/>
            <person name="Henn M.R."/>
            <person name="Nusbaum C."/>
            <person name="Birren B."/>
        </authorList>
    </citation>
    <scope>NUCLEOTIDE SEQUENCE [LARGE SCALE GENOMIC DNA]</scope>
</reference>
<proteinExistence type="predicted"/>
<sequence length="73" mass="8647">PELERGDILRRRLKVNEILWKSYNEEQLPDTSSEEYPIDPFPEALKNGLLHPSDEFSSEKNRQTFDESNQEIQ</sequence>
<feature type="compositionally biased region" description="Basic and acidic residues" evidence="1">
    <location>
        <begin position="52"/>
        <end position="65"/>
    </location>
</feature>
<dbReference type="GeneID" id="9949192"/>
<dbReference type="InParanoid" id="A0A1S0TNP7"/>
<dbReference type="AlphaFoldDB" id="A0A1S0TNP7"/>
<evidence type="ECO:0000256" key="1">
    <source>
        <dbReference type="SAM" id="MobiDB-lite"/>
    </source>
</evidence>
<organism evidence="2">
    <name type="scientific">Loa loa</name>
    <name type="common">Eye worm</name>
    <name type="synonym">Filaria loa</name>
    <dbReference type="NCBI Taxonomy" id="7209"/>
    <lineage>
        <taxon>Eukaryota</taxon>
        <taxon>Metazoa</taxon>
        <taxon>Ecdysozoa</taxon>
        <taxon>Nematoda</taxon>
        <taxon>Chromadorea</taxon>
        <taxon>Rhabditida</taxon>
        <taxon>Spirurina</taxon>
        <taxon>Spiruromorpha</taxon>
        <taxon>Filarioidea</taxon>
        <taxon>Onchocercidae</taxon>
        <taxon>Loa</taxon>
    </lineage>
</organism>
<evidence type="ECO:0000313" key="2">
    <source>
        <dbReference type="EMBL" id="EFO16769.1"/>
    </source>
</evidence>
<name>A0A1S0TNP7_LOALO</name>
<feature type="non-terminal residue" evidence="2">
    <location>
        <position position="1"/>
    </location>
</feature>